<evidence type="ECO:0008006" key="5">
    <source>
        <dbReference type="Google" id="ProtNLM"/>
    </source>
</evidence>
<feature type="transmembrane region" description="Helical" evidence="2">
    <location>
        <begin position="78"/>
        <end position="95"/>
    </location>
</feature>
<keyword evidence="4" id="KW-1185">Reference proteome</keyword>
<evidence type="ECO:0000313" key="4">
    <source>
        <dbReference type="Proteomes" id="UP000013966"/>
    </source>
</evidence>
<evidence type="ECO:0000313" key="3">
    <source>
        <dbReference type="EMBL" id="BAN22969.1"/>
    </source>
</evidence>
<feature type="compositionally biased region" description="Basic and acidic residues" evidence="1">
    <location>
        <begin position="227"/>
        <end position="240"/>
    </location>
</feature>
<name>R4WGM1_9BURK</name>
<dbReference type="PATRIC" id="fig|758793.3.peg.1216"/>
<proteinExistence type="predicted"/>
<protein>
    <recommendedName>
        <fullName evidence="5">Transmembrane protein</fullName>
    </recommendedName>
</protein>
<reference evidence="3 4" key="2">
    <citation type="journal article" date="2018" name="Int. J. Syst. Evol. Microbiol.">
        <title>Burkholderia insecticola sp. nov., a gut symbiotic bacterium of the bean bug Riptortus pedestris.</title>
        <authorList>
            <person name="Takeshita K."/>
            <person name="Tamaki H."/>
            <person name="Ohbayashi T."/>
            <person name="Meng X.-Y."/>
            <person name="Sone T."/>
            <person name="Mitani Y."/>
            <person name="Peeters C."/>
            <person name="Kikuchi Y."/>
            <person name="Vandamme P."/>
        </authorList>
    </citation>
    <scope>NUCLEOTIDE SEQUENCE [LARGE SCALE GENOMIC DNA]</scope>
    <source>
        <strain evidence="3">RPE64</strain>
    </source>
</reference>
<reference evidence="3 4" key="1">
    <citation type="journal article" date="2013" name="Genome Announc.">
        <title>Complete Genome Sequence of Burkholderia sp. Strain RPE64, Bacterial Symbiont of the Bean Bug Riptortus pedestris.</title>
        <authorList>
            <person name="Shibata T.F."/>
            <person name="Maeda T."/>
            <person name="Nikoh N."/>
            <person name="Yamaguchi K."/>
            <person name="Oshima K."/>
            <person name="Hattori M."/>
            <person name="Nishiyama T."/>
            <person name="Hasebe M."/>
            <person name="Fukatsu T."/>
            <person name="Kikuchi Y."/>
            <person name="Shigenobu S."/>
        </authorList>
    </citation>
    <scope>NUCLEOTIDE SEQUENCE [LARGE SCALE GENOMIC DNA]</scope>
</reference>
<dbReference type="STRING" id="758793.BRPE64_ACDS12150"/>
<accession>R4WGM1</accession>
<feature type="transmembrane region" description="Helical" evidence="2">
    <location>
        <begin position="46"/>
        <end position="66"/>
    </location>
</feature>
<dbReference type="Proteomes" id="UP000013966">
    <property type="component" value="Chromosome 1"/>
</dbReference>
<feature type="compositionally biased region" description="Low complexity" evidence="1">
    <location>
        <begin position="263"/>
        <end position="276"/>
    </location>
</feature>
<organism evidence="3 4">
    <name type="scientific">Caballeronia insecticola</name>
    <dbReference type="NCBI Taxonomy" id="758793"/>
    <lineage>
        <taxon>Bacteria</taxon>
        <taxon>Pseudomonadati</taxon>
        <taxon>Pseudomonadota</taxon>
        <taxon>Betaproteobacteria</taxon>
        <taxon>Burkholderiales</taxon>
        <taxon>Burkholderiaceae</taxon>
        <taxon>Caballeronia</taxon>
    </lineage>
</organism>
<feature type="compositionally biased region" description="Basic and acidic residues" evidence="1">
    <location>
        <begin position="143"/>
        <end position="157"/>
    </location>
</feature>
<feature type="region of interest" description="Disordered" evidence="1">
    <location>
        <begin position="135"/>
        <end position="276"/>
    </location>
</feature>
<dbReference type="OrthoDB" id="9130055at2"/>
<keyword evidence="2" id="KW-0472">Membrane</keyword>
<gene>
    <name evidence="3" type="ORF">BRPE64_ACDS12150</name>
</gene>
<feature type="compositionally biased region" description="Low complexity" evidence="1">
    <location>
        <begin position="158"/>
        <end position="170"/>
    </location>
</feature>
<evidence type="ECO:0000256" key="1">
    <source>
        <dbReference type="SAM" id="MobiDB-lite"/>
    </source>
</evidence>
<dbReference type="EMBL" id="AP013058">
    <property type="protein sequence ID" value="BAN22969.1"/>
    <property type="molecule type" value="Genomic_DNA"/>
</dbReference>
<evidence type="ECO:0000256" key="2">
    <source>
        <dbReference type="SAM" id="Phobius"/>
    </source>
</evidence>
<dbReference type="RefSeq" id="WP_016345124.1">
    <property type="nucleotide sequence ID" value="NC_021287.1"/>
</dbReference>
<sequence>MKPLLRLVLVVNALIFLAFGLLFLLTPWAGLYGALHLDSIRVQPAFAGQLLGIALIGLSWLAFHAAIDGALTARAAKVSGHVQWLGGIVVLVWLLGLRTPDVDQKSAVAAGVVLLVLGLGSVRLSSAVRRRERAKSAGAAAADRAEKKAAKTRETTRAEPVAAASRVASPPDTALRPSARAPDVTAIDPVSGRTVDSAGRPLDGGAVDPVTGATLDPVTGRALDPVSGREIDPVTGRRIEPVISGEIDPVTGRRVDPQTGRVAPGAAPDAASGAPR</sequence>
<dbReference type="KEGG" id="buo:BRPE64_ACDS12150"/>
<feature type="transmembrane region" description="Helical" evidence="2">
    <location>
        <begin position="7"/>
        <end position="26"/>
    </location>
</feature>
<keyword evidence="2" id="KW-0812">Transmembrane</keyword>
<feature type="transmembrane region" description="Helical" evidence="2">
    <location>
        <begin position="107"/>
        <end position="125"/>
    </location>
</feature>
<dbReference type="HOGENOM" id="CLU_087851_0_0_4"/>
<keyword evidence="2" id="KW-1133">Transmembrane helix</keyword>
<dbReference type="AlphaFoldDB" id="R4WGM1"/>